<evidence type="ECO:0008006" key="4">
    <source>
        <dbReference type="Google" id="ProtNLM"/>
    </source>
</evidence>
<feature type="chain" id="PRO_5003373166" description="DUF2946 domain-containing protein" evidence="1">
    <location>
        <begin position="30"/>
        <end position="121"/>
    </location>
</feature>
<dbReference type="eggNOG" id="ENOG5033A81">
    <property type="taxonomic scope" value="Bacteria"/>
</dbReference>
<evidence type="ECO:0000313" key="3">
    <source>
        <dbReference type="Proteomes" id="UP000001353"/>
    </source>
</evidence>
<sequence>MPAVLSTFCKLLTPLALIFAMAVSGFAHKTMQPSLSPGFAAYVAAGGSLADICSGSGEQDGAQGQKCEACRLIGAALVPRNCHGIALKLSDQTRIFTFIAKRLHHTRPLDPARLTRAPPQA</sequence>
<dbReference type="AlphaFoldDB" id="F7ZHS8"/>
<evidence type="ECO:0000256" key="1">
    <source>
        <dbReference type="SAM" id="SignalP"/>
    </source>
</evidence>
<name>F7ZHS8_ROSLO</name>
<feature type="signal peptide" evidence="1">
    <location>
        <begin position="1"/>
        <end position="29"/>
    </location>
</feature>
<dbReference type="STRING" id="391595.RLO149_c016960"/>
<accession>F7ZHS8</accession>
<reference evidence="2 3" key="1">
    <citation type="journal article" date="2011" name="BMC Genomics">
        <title>Comparative genome analysis and genome-guided physiological analysis of Roseobacter litoralis.</title>
        <authorList>
            <person name="Kalhoefer D."/>
            <person name="Thole S."/>
            <person name="Voget S."/>
            <person name="Lehmann R."/>
            <person name="Liesegang H."/>
            <person name="Wollher A."/>
            <person name="Daniel R."/>
            <person name="Simon M."/>
            <person name="Brinkhoff T."/>
        </authorList>
    </citation>
    <scope>NUCLEOTIDE SEQUENCE [LARGE SCALE GENOMIC DNA]</scope>
    <source>
        <strain evidence="3">ATCC 49566 / DSM 6996 / JCM 21268 / NBRC 15278 / OCh 149</strain>
    </source>
</reference>
<dbReference type="EMBL" id="CP002623">
    <property type="protein sequence ID" value="AEI93688.1"/>
    <property type="molecule type" value="Genomic_DNA"/>
</dbReference>
<dbReference type="Proteomes" id="UP000001353">
    <property type="component" value="Chromosome"/>
</dbReference>
<protein>
    <recommendedName>
        <fullName evidence="4">DUF2946 domain-containing protein</fullName>
    </recommendedName>
</protein>
<keyword evidence="1" id="KW-0732">Signal</keyword>
<organism evidence="2 3">
    <name type="scientific">Roseobacter litoralis (strain ATCC 49566 / DSM 6996 / JCM 21268 / NBRC 15278 / OCh 149)</name>
    <dbReference type="NCBI Taxonomy" id="391595"/>
    <lineage>
        <taxon>Bacteria</taxon>
        <taxon>Pseudomonadati</taxon>
        <taxon>Pseudomonadota</taxon>
        <taxon>Alphaproteobacteria</taxon>
        <taxon>Rhodobacterales</taxon>
        <taxon>Roseobacteraceae</taxon>
        <taxon>Roseobacter</taxon>
    </lineage>
</organism>
<dbReference type="HOGENOM" id="CLU_160017_0_0_5"/>
<keyword evidence="3" id="KW-1185">Reference proteome</keyword>
<dbReference type="KEGG" id="rli:RLO149_c016960"/>
<gene>
    <name evidence="2" type="ordered locus">RLO149_c016960</name>
</gene>
<evidence type="ECO:0000313" key="2">
    <source>
        <dbReference type="EMBL" id="AEI93688.1"/>
    </source>
</evidence>
<proteinExistence type="predicted"/>